<dbReference type="AlphaFoldDB" id="A0A087G3V7"/>
<dbReference type="PROSITE" id="PS51892">
    <property type="entry name" value="SUBTILASE"/>
    <property type="match status" value="1"/>
</dbReference>
<evidence type="ECO:0000256" key="5">
    <source>
        <dbReference type="ARBA" id="ARBA00022825"/>
    </source>
</evidence>
<evidence type="ECO:0000259" key="7">
    <source>
        <dbReference type="Pfam" id="PF00082"/>
    </source>
</evidence>
<evidence type="ECO:0000313" key="9">
    <source>
        <dbReference type="Proteomes" id="UP000029120"/>
    </source>
</evidence>
<dbReference type="PANTHER" id="PTHR10795">
    <property type="entry name" value="PROPROTEIN CONVERTASE SUBTILISIN/KEXIN"/>
    <property type="match status" value="1"/>
</dbReference>
<keyword evidence="5" id="KW-0720">Serine protease</keyword>
<evidence type="ECO:0000256" key="2">
    <source>
        <dbReference type="ARBA" id="ARBA00022670"/>
    </source>
</evidence>
<keyword evidence="9" id="KW-1185">Reference proteome</keyword>
<gene>
    <name evidence="8" type="ORF">AALP_AAs53308U000100</name>
</gene>
<feature type="domain" description="Peptidase S8/S53" evidence="7">
    <location>
        <begin position="3"/>
        <end position="91"/>
    </location>
</feature>
<keyword evidence="3" id="KW-0732">Signal</keyword>
<dbReference type="EMBL" id="KL967643">
    <property type="protein sequence ID" value="KFK24559.1"/>
    <property type="molecule type" value="Genomic_DNA"/>
</dbReference>
<dbReference type="InterPro" id="IPR045051">
    <property type="entry name" value="SBT"/>
</dbReference>
<proteinExistence type="inferred from homology"/>
<dbReference type="Proteomes" id="UP000029120">
    <property type="component" value="Unassembled WGS sequence"/>
</dbReference>
<dbReference type="InterPro" id="IPR023828">
    <property type="entry name" value="Peptidase_S8_Ser-AS"/>
</dbReference>
<comment type="caution">
    <text evidence="6">Lacks conserved residue(s) required for the propagation of feature annotation.</text>
</comment>
<feature type="non-terminal residue" evidence="8">
    <location>
        <position position="1"/>
    </location>
</feature>
<evidence type="ECO:0000256" key="1">
    <source>
        <dbReference type="ARBA" id="ARBA00011073"/>
    </source>
</evidence>
<accession>A0A087G3V7</accession>
<dbReference type="OMA" id="FTHEPNI"/>
<reference evidence="9" key="1">
    <citation type="journal article" date="2015" name="Nat. Plants">
        <title>Genome expansion of Arabis alpina linked with retrotransposition and reduced symmetric DNA methylation.</title>
        <authorList>
            <person name="Willing E.M."/>
            <person name="Rawat V."/>
            <person name="Mandakova T."/>
            <person name="Maumus F."/>
            <person name="James G.V."/>
            <person name="Nordstroem K.J."/>
            <person name="Becker C."/>
            <person name="Warthmann N."/>
            <person name="Chica C."/>
            <person name="Szarzynska B."/>
            <person name="Zytnicki M."/>
            <person name="Albani M.C."/>
            <person name="Kiefer C."/>
            <person name="Bergonzi S."/>
            <person name="Castaings L."/>
            <person name="Mateos J.L."/>
            <person name="Berns M.C."/>
            <person name="Bujdoso N."/>
            <person name="Piofczyk T."/>
            <person name="de Lorenzo L."/>
            <person name="Barrero-Sicilia C."/>
            <person name="Mateos I."/>
            <person name="Piednoel M."/>
            <person name="Hagmann J."/>
            <person name="Chen-Min-Tao R."/>
            <person name="Iglesias-Fernandez R."/>
            <person name="Schuster S.C."/>
            <person name="Alonso-Blanco C."/>
            <person name="Roudier F."/>
            <person name="Carbonero P."/>
            <person name="Paz-Ares J."/>
            <person name="Davis S.J."/>
            <person name="Pecinka A."/>
            <person name="Quesneville H."/>
            <person name="Colot V."/>
            <person name="Lysak M.A."/>
            <person name="Weigel D."/>
            <person name="Coupland G."/>
            <person name="Schneeberger K."/>
        </authorList>
    </citation>
    <scope>NUCLEOTIDE SEQUENCE [LARGE SCALE GENOMIC DNA]</scope>
    <source>
        <strain evidence="9">cv. Pajares</strain>
    </source>
</reference>
<sequence length="91" mass="9747">QKAPKILSFSSRGPNIIVADILKPDITAPGLEILAANSLKASPFYDTTHVKYSVESGTSMSCPHVAGIAAYIKTFHPKWSPSMIKSAIMTT</sequence>
<dbReference type="eggNOG" id="ENOG502QRA7">
    <property type="taxonomic scope" value="Eukaryota"/>
</dbReference>
<dbReference type="Gene3D" id="3.40.50.200">
    <property type="entry name" value="Peptidase S8/S53 domain"/>
    <property type="match status" value="1"/>
</dbReference>
<evidence type="ECO:0000313" key="8">
    <source>
        <dbReference type="EMBL" id="KFK24559.1"/>
    </source>
</evidence>
<organism evidence="8 9">
    <name type="scientific">Arabis alpina</name>
    <name type="common">Alpine rock-cress</name>
    <dbReference type="NCBI Taxonomy" id="50452"/>
    <lineage>
        <taxon>Eukaryota</taxon>
        <taxon>Viridiplantae</taxon>
        <taxon>Streptophyta</taxon>
        <taxon>Embryophyta</taxon>
        <taxon>Tracheophyta</taxon>
        <taxon>Spermatophyta</taxon>
        <taxon>Magnoliopsida</taxon>
        <taxon>eudicotyledons</taxon>
        <taxon>Gunneridae</taxon>
        <taxon>Pentapetalae</taxon>
        <taxon>rosids</taxon>
        <taxon>malvids</taxon>
        <taxon>Brassicales</taxon>
        <taxon>Brassicaceae</taxon>
        <taxon>Arabideae</taxon>
        <taxon>Arabis</taxon>
    </lineage>
</organism>
<evidence type="ECO:0000256" key="4">
    <source>
        <dbReference type="ARBA" id="ARBA00022801"/>
    </source>
</evidence>
<comment type="similarity">
    <text evidence="1 6">Belongs to the peptidase S8 family.</text>
</comment>
<feature type="non-terminal residue" evidence="8">
    <location>
        <position position="91"/>
    </location>
</feature>
<keyword evidence="4" id="KW-0378">Hydrolase</keyword>
<evidence type="ECO:0000256" key="6">
    <source>
        <dbReference type="PROSITE-ProRule" id="PRU01240"/>
    </source>
</evidence>
<dbReference type="SUPFAM" id="SSF52743">
    <property type="entry name" value="Subtilisin-like"/>
    <property type="match status" value="1"/>
</dbReference>
<protein>
    <recommendedName>
        <fullName evidence="7">Peptidase S8/S53 domain-containing protein</fullName>
    </recommendedName>
</protein>
<dbReference type="Gramene" id="KFK24559">
    <property type="protein sequence ID" value="KFK24559"/>
    <property type="gene ID" value="AALP_AAs53308U000100"/>
</dbReference>
<dbReference type="Pfam" id="PF00082">
    <property type="entry name" value="Peptidase_S8"/>
    <property type="match status" value="1"/>
</dbReference>
<dbReference type="GO" id="GO:0004252">
    <property type="term" value="F:serine-type endopeptidase activity"/>
    <property type="evidence" value="ECO:0007669"/>
    <property type="project" value="InterPro"/>
</dbReference>
<evidence type="ECO:0000256" key="3">
    <source>
        <dbReference type="ARBA" id="ARBA00022729"/>
    </source>
</evidence>
<dbReference type="InterPro" id="IPR000209">
    <property type="entry name" value="Peptidase_S8/S53_dom"/>
</dbReference>
<keyword evidence="2" id="KW-0645">Protease</keyword>
<dbReference type="OrthoDB" id="1041041at2759"/>
<name>A0A087G3V7_ARAAL</name>
<dbReference type="GO" id="GO:0006508">
    <property type="term" value="P:proteolysis"/>
    <property type="evidence" value="ECO:0007669"/>
    <property type="project" value="UniProtKB-KW"/>
</dbReference>
<dbReference type="PROSITE" id="PS00138">
    <property type="entry name" value="SUBTILASE_SER"/>
    <property type="match status" value="1"/>
</dbReference>
<dbReference type="InterPro" id="IPR036852">
    <property type="entry name" value="Peptidase_S8/S53_dom_sf"/>
</dbReference>